<comment type="caution">
    <text evidence="8">The sequence shown here is derived from an EMBL/GenBank/DDBJ whole genome shotgun (WGS) entry which is preliminary data.</text>
</comment>
<dbReference type="SUPFAM" id="SSF52172">
    <property type="entry name" value="CheY-like"/>
    <property type="match status" value="1"/>
</dbReference>
<sequence length="199" mass="21836">MSKYKVYLVDDDEAVREAIAFLLDTYGVTAETFGDPKTLLAHINKEKPGCLIVDLRMPLVSGLQLHAQLIARGIDWPTIMITGHGDVIACRSAFKAGIQDFLTKPVDGEVLFAALQQAFENLDARLERCEARRQLAQLTGREREVLEMIANGWATREIAAALGVSVRTVDAHRAKIAGKLGTSSVADFVRLTLTNKTTQ</sequence>
<dbReference type="OrthoDB" id="9782655at2"/>
<evidence type="ECO:0000313" key="8">
    <source>
        <dbReference type="EMBL" id="TRA96357.1"/>
    </source>
</evidence>
<accession>A0A546X6J3</accession>
<dbReference type="Gene3D" id="1.10.10.10">
    <property type="entry name" value="Winged helix-like DNA-binding domain superfamily/Winged helix DNA-binding domain"/>
    <property type="match status" value="1"/>
</dbReference>
<dbReference type="PANTHER" id="PTHR44688">
    <property type="entry name" value="DNA-BINDING TRANSCRIPTIONAL ACTIVATOR DEVR_DOSR"/>
    <property type="match status" value="1"/>
</dbReference>
<keyword evidence="1" id="KW-0805">Transcription regulation</keyword>
<proteinExistence type="predicted"/>
<dbReference type="InterPro" id="IPR036388">
    <property type="entry name" value="WH-like_DNA-bd_sf"/>
</dbReference>
<gene>
    <name evidence="8" type="ORF">EXN68_24685</name>
</gene>
<dbReference type="Pfam" id="PF00072">
    <property type="entry name" value="Response_reg"/>
    <property type="match status" value="1"/>
</dbReference>
<dbReference type="CDD" id="cd06170">
    <property type="entry name" value="LuxR_C_like"/>
    <property type="match status" value="1"/>
</dbReference>
<evidence type="ECO:0000259" key="7">
    <source>
        <dbReference type="PROSITE" id="PS50110"/>
    </source>
</evidence>
<dbReference type="PRINTS" id="PR00038">
    <property type="entry name" value="HTHLUXR"/>
</dbReference>
<reference evidence="8 9" key="1">
    <citation type="journal article" date="2019" name="Appl. Microbiol. Biotechnol.">
        <title>Differential efficiency of wild type rhizogenic strains for rol gene transformation of plants.</title>
        <authorList>
            <person name="Desmet S."/>
            <person name="De Keyser E."/>
            <person name="Van Vaerenbergh J."/>
            <person name="Baeyen S."/>
            <person name="Van Huylenbroeck J."/>
            <person name="Geelen D."/>
            <person name="Dhooghe E."/>
        </authorList>
    </citation>
    <scope>NUCLEOTIDE SEQUENCE [LARGE SCALE GENOMIC DNA]</scope>
    <source>
        <strain evidence="8 9">GBBC3284</strain>
    </source>
</reference>
<dbReference type="InterPro" id="IPR016032">
    <property type="entry name" value="Sig_transdc_resp-reg_C-effctor"/>
</dbReference>
<dbReference type="InterPro" id="IPR001789">
    <property type="entry name" value="Sig_transdc_resp-reg_receiver"/>
</dbReference>
<keyword evidence="5" id="KW-0175">Coiled coil</keyword>
<dbReference type="Gene3D" id="3.40.50.2300">
    <property type="match status" value="1"/>
</dbReference>
<evidence type="ECO:0000259" key="6">
    <source>
        <dbReference type="PROSITE" id="PS50043"/>
    </source>
</evidence>
<dbReference type="AlphaFoldDB" id="A0A546X6J3"/>
<evidence type="ECO:0000256" key="3">
    <source>
        <dbReference type="ARBA" id="ARBA00023163"/>
    </source>
</evidence>
<dbReference type="RefSeq" id="WP_142843378.1">
    <property type="nucleotide sequence ID" value="NZ_JAPZAB010000011.1"/>
</dbReference>
<dbReference type="InterPro" id="IPR011006">
    <property type="entry name" value="CheY-like_superfamily"/>
</dbReference>
<dbReference type="SMART" id="SM00448">
    <property type="entry name" value="REC"/>
    <property type="match status" value="1"/>
</dbReference>
<dbReference type="GO" id="GO:0003677">
    <property type="term" value="F:DNA binding"/>
    <property type="evidence" value="ECO:0007669"/>
    <property type="project" value="UniProtKB-KW"/>
</dbReference>
<dbReference type="InterPro" id="IPR000792">
    <property type="entry name" value="Tscrpt_reg_LuxR_C"/>
</dbReference>
<evidence type="ECO:0000313" key="9">
    <source>
        <dbReference type="Proteomes" id="UP000315434"/>
    </source>
</evidence>
<dbReference type="PROSITE" id="PS50110">
    <property type="entry name" value="RESPONSE_REGULATORY"/>
    <property type="match status" value="1"/>
</dbReference>
<evidence type="ECO:0000256" key="5">
    <source>
        <dbReference type="SAM" id="Coils"/>
    </source>
</evidence>
<dbReference type="SUPFAM" id="SSF46894">
    <property type="entry name" value="C-terminal effector domain of the bipartite response regulators"/>
    <property type="match status" value="1"/>
</dbReference>
<evidence type="ECO:0000256" key="1">
    <source>
        <dbReference type="ARBA" id="ARBA00023015"/>
    </source>
</evidence>
<dbReference type="PROSITE" id="PS50043">
    <property type="entry name" value="HTH_LUXR_2"/>
    <property type="match status" value="1"/>
</dbReference>
<evidence type="ECO:0000256" key="2">
    <source>
        <dbReference type="ARBA" id="ARBA00023125"/>
    </source>
</evidence>
<protein>
    <submittedName>
        <fullName evidence="8">Response regulator transcription factor</fullName>
    </submittedName>
</protein>
<feature type="domain" description="Response regulatory" evidence="7">
    <location>
        <begin position="5"/>
        <end position="119"/>
    </location>
</feature>
<dbReference type="GO" id="GO:0006355">
    <property type="term" value="P:regulation of DNA-templated transcription"/>
    <property type="evidence" value="ECO:0007669"/>
    <property type="project" value="InterPro"/>
</dbReference>
<keyword evidence="4" id="KW-0597">Phosphoprotein</keyword>
<dbReference type="SMART" id="SM00421">
    <property type="entry name" value="HTH_LUXR"/>
    <property type="match status" value="1"/>
</dbReference>
<evidence type="ECO:0000256" key="4">
    <source>
        <dbReference type="PROSITE-ProRule" id="PRU00169"/>
    </source>
</evidence>
<feature type="coiled-coil region" evidence="5">
    <location>
        <begin position="112"/>
        <end position="139"/>
    </location>
</feature>
<dbReference type="PANTHER" id="PTHR44688:SF16">
    <property type="entry name" value="DNA-BINDING TRANSCRIPTIONAL ACTIVATOR DEVR_DOSR"/>
    <property type="match status" value="1"/>
</dbReference>
<name>A0A546X6J3_RHIRH</name>
<dbReference type="Pfam" id="PF00196">
    <property type="entry name" value="GerE"/>
    <property type="match status" value="1"/>
</dbReference>
<organism evidence="8 9">
    <name type="scientific">Rhizobium rhizogenes</name>
    <name type="common">Agrobacterium rhizogenes</name>
    <dbReference type="NCBI Taxonomy" id="359"/>
    <lineage>
        <taxon>Bacteria</taxon>
        <taxon>Pseudomonadati</taxon>
        <taxon>Pseudomonadota</taxon>
        <taxon>Alphaproteobacteria</taxon>
        <taxon>Hyphomicrobiales</taxon>
        <taxon>Rhizobiaceae</taxon>
        <taxon>Rhizobium/Agrobacterium group</taxon>
        <taxon>Rhizobium</taxon>
    </lineage>
</organism>
<dbReference type="Proteomes" id="UP000315434">
    <property type="component" value="Unassembled WGS sequence"/>
</dbReference>
<feature type="domain" description="HTH luxR-type" evidence="6">
    <location>
        <begin position="131"/>
        <end position="196"/>
    </location>
</feature>
<keyword evidence="3" id="KW-0804">Transcription</keyword>
<feature type="modified residue" description="4-aspartylphosphate" evidence="4">
    <location>
        <position position="54"/>
    </location>
</feature>
<dbReference type="EMBL" id="SGNY01000011">
    <property type="protein sequence ID" value="TRA96357.1"/>
    <property type="molecule type" value="Genomic_DNA"/>
</dbReference>
<keyword evidence="2" id="KW-0238">DNA-binding</keyword>
<dbReference type="GO" id="GO:0000160">
    <property type="term" value="P:phosphorelay signal transduction system"/>
    <property type="evidence" value="ECO:0007669"/>
    <property type="project" value="InterPro"/>
</dbReference>